<organism evidence="1 2">
    <name type="scientific">Ambrosiozyma monospora</name>
    <name type="common">Yeast</name>
    <name type="synonym">Endomycopsis monosporus</name>
    <dbReference type="NCBI Taxonomy" id="43982"/>
    <lineage>
        <taxon>Eukaryota</taxon>
        <taxon>Fungi</taxon>
        <taxon>Dikarya</taxon>
        <taxon>Ascomycota</taxon>
        <taxon>Saccharomycotina</taxon>
        <taxon>Pichiomycetes</taxon>
        <taxon>Pichiales</taxon>
        <taxon>Pichiaceae</taxon>
        <taxon>Ambrosiozyma</taxon>
    </lineage>
</organism>
<sequence>MFSYQALGEKTLVGKYLTKKFYGMSDDEKVYTYYEGCSDGGREGMSQVQRYGAEYDGVIAGAPAFRFAQQQVLHVFPAEVEYTMGYVPPSCAIETVVNKTIEACDSLDGRSDGVISRTDLCKLQFNLSSLIGESYYCAESTQATAYFSTTSGSTTTPEQNGTITEEDIKVIEQCYDGIFNSAGERAYFSFQHGSSLSDAEVH</sequence>
<name>A0ACB5U871_AMBMO</name>
<evidence type="ECO:0000313" key="2">
    <source>
        <dbReference type="Proteomes" id="UP001165064"/>
    </source>
</evidence>
<gene>
    <name evidence="1" type="ORF">Amon02_001182000</name>
</gene>
<comment type="caution">
    <text evidence="1">The sequence shown here is derived from an EMBL/GenBank/DDBJ whole genome shotgun (WGS) entry which is preliminary data.</text>
</comment>
<proteinExistence type="predicted"/>
<dbReference type="EMBL" id="BSXS01013096">
    <property type="protein sequence ID" value="GMF03546.1"/>
    <property type="molecule type" value="Genomic_DNA"/>
</dbReference>
<evidence type="ECO:0000313" key="1">
    <source>
        <dbReference type="EMBL" id="GMF03546.1"/>
    </source>
</evidence>
<protein>
    <submittedName>
        <fullName evidence="1">Unnamed protein product</fullName>
    </submittedName>
</protein>
<accession>A0ACB5U871</accession>
<reference evidence="1" key="1">
    <citation type="submission" date="2023-04" db="EMBL/GenBank/DDBJ databases">
        <title>Ambrosiozyma monospora NBRC 10751.</title>
        <authorList>
            <person name="Ichikawa N."/>
            <person name="Sato H."/>
            <person name="Tonouchi N."/>
        </authorList>
    </citation>
    <scope>NUCLEOTIDE SEQUENCE</scope>
    <source>
        <strain evidence="1">NBRC 10751</strain>
    </source>
</reference>
<keyword evidence="2" id="KW-1185">Reference proteome</keyword>
<dbReference type="Proteomes" id="UP001165064">
    <property type="component" value="Unassembled WGS sequence"/>
</dbReference>